<accession>G9EIT9</accession>
<keyword evidence="2" id="KW-1185">Reference proteome</keyword>
<evidence type="ECO:0000313" key="1">
    <source>
        <dbReference type="EMBL" id="EHL32857.1"/>
    </source>
</evidence>
<dbReference type="Proteomes" id="UP000002770">
    <property type="component" value="Unassembled WGS sequence"/>
</dbReference>
<dbReference type="EMBL" id="JH413793">
    <property type="protein sequence ID" value="EHL32857.1"/>
    <property type="molecule type" value="Genomic_DNA"/>
</dbReference>
<protein>
    <submittedName>
        <fullName evidence="1">Uncharacterized protein</fullName>
    </submittedName>
</protein>
<sequence length="44" mass="5486">MFFNPGFFKWLLFILFFFIIKKTKNLIALPTPYFFSFFIYFSNK</sequence>
<evidence type="ECO:0000313" key="2">
    <source>
        <dbReference type="Proteomes" id="UP000002770"/>
    </source>
</evidence>
<dbReference type="AlphaFoldDB" id="G9EIT9"/>
<proteinExistence type="predicted"/>
<dbReference type="STRING" id="658187.LDG_5095"/>
<gene>
    <name evidence="1" type="ORF">LDG_5095</name>
</gene>
<dbReference type="InParanoid" id="G9EIT9"/>
<name>G9EIT9_9GAMM</name>
<organism evidence="1 2">
    <name type="scientific">Legionella drancourtii LLAP12</name>
    <dbReference type="NCBI Taxonomy" id="658187"/>
    <lineage>
        <taxon>Bacteria</taxon>
        <taxon>Pseudomonadati</taxon>
        <taxon>Pseudomonadota</taxon>
        <taxon>Gammaproteobacteria</taxon>
        <taxon>Legionellales</taxon>
        <taxon>Legionellaceae</taxon>
        <taxon>Legionella</taxon>
    </lineage>
</organism>
<reference evidence="1 2" key="1">
    <citation type="journal article" date="2011" name="BMC Genomics">
        <title>Insight into cross-talk between intra-amoebal pathogens.</title>
        <authorList>
            <person name="Gimenez G."/>
            <person name="Bertelli C."/>
            <person name="Moliner C."/>
            <person name="Robert C."/>
            <person name="Raoult D."/>
            <person name="Fournier P.E."/>
            <person name="Greub G."/>
        </authorList>
    </citation>
    <scope>NUCLEOTIDE SEQUENCE [LARGE SCALE GENOMIC DNA]</scope>
    <source>
        <strain evidence="1 2">LLAP12</strain>
    </source>
</reference>
<dbReference type="HOGENOM" id="CLU_3218033_0_0_6"/>